<reference evidence="3" key="1">
    <citation type="submission" date="2023-02" db="EMBL/GenBank/DDBJ databases">
        <title>Genome of toxic invasive species Heracleum sosnowskyi carries increased number of genes despite the absence of recent whole-genome duplications.</title>
        <authorList>
            <person name="Schelkunov M."/>
            <person name="Shtratnikova V."/>
            <person name="Makarenko M."/>
            <person name="Klepikova A."/>
            <person name="Omelchenko D."/>
            <person name="Novikova G."/>
            <person name="Obukhova E."/>
            <person name="Bogdanov V."/>
            <person name="Penin A."/>
            <person name="Logacheva M."/>
        </authorList>
    </citation>
    <scope>NUCLEOTIDE SEQUENCE</scope>
    <source>
        <strain evidence="3">Hsosn_3</strain>
        <tissue evidence="3">Leaf</tissue>
    </source>
</reference>
<protein>
    <submittedName>
        <fullName evidence="3">Uncharacterized protein</fullName>
    </submittedName>
</protein>
<evidence type="ECO:0000256" key="1">
    <source>
        <dbReference type="ARBA" id="ARBA00023277"/>
    </source>
</evidence>
<name>A0AAD8IX03_9APIA</name>
<comment type="caution">
    <text evidence="3">The sequence shown here is derived from an EMBL/GenBank/DDBJ whole genome shotgun (WGS) entry which is preliminary data.</text>
</comment>
<gene>
    <name evidence="3" type="ORF">POM88_012710</name>
</gene>
<sequence>MGTCGKDIPFETQFMLVESKESSAGESDGATIYTVFLPLLEGPFRAVLQGNDKNELEIFLESGDNAVETNQGISLVYMHAGTNPFEVINHVVKAVEQHLQTFRHREKKKTVIVLGEDVNIKDIDIFNEYLVLELKRNGFPVMCSIKLPIDGSSKLLSAVEEEKKEVAAKPVPELEKTTEAASVKPPKAEECDEGEDEDGDLKRVL</sequence>
<keyword evidence="4" id="KW-1185">Reference proteome</keyword>
<dbReference type="PANTHER" id="PTHR31268">
    <property type="match status" value="1"/>
</dbReference>
<feature type="compositionally biased region" description="Basic and acidic residues" evidence="2">
    <location>
        <begin position="164"/>
        <end position="178"/>
    </location>
</feature>
<reference evidence="3" key="2">
    <citation type="submission" date="2023-05" db="EMBL/GenBank/DDBJ databases">
        <authorList>
            <person name="Schelkunov M.I."/>
        </authorList>
    </citation>
    <scope>NUCLEOTIDE SEQUENCE</scope>
    <source>
        <strain evidence="3">Hsosn_3</strain>
        <tissue evidence="3">Leaf</tissue>
    </source>
</reference>
<feature type="compositionally biased region" description="Acidic residues" evidence="2">
    <location>
        <begin position="190"/>
        <end position="199"/>
    </location>
</feature>
<evidence type="ECO:0000313" key="3">
    <source>
        <dbReference type="EMBL" id="KAK1393654.1"/>
    </source>
</evidence>
<proteinExistence type="predicted"/>
<dbReference type="Proteomes" id="UP001237642">
    <property type="component" value="Unassembled WGS sequence"/>
</dbReference>
<dbReference type="PANTHER" id="PTHR31268:SF32">
    <property type="entry name" value="GALACTINOL--SUCROSE GALACTOSYLTRANSFERASE 2-RELATED"/>
    <property type="match status" value="1"/>
</dbReference>
<dbReference type="EMBL" id="JAUIZM010000003">
    <property type="protein sequence ID" value="KAK1393654.1"/>
    <property type="molecule type" value="Genomic_DNA"/>
</dbReference>
<dbReference type="AlphaFoldDB" id="A0AAD8IX03"/>
<evidence type="ECO:0000313" key="4">
    <source>
        <dbReference type="Proteomes" id="UP001237642"/>
    </source>
</evidence>
<feature type="region of interest" description="Disordered" evidence="2">
    <location>
        <begin position="164"/>
        <end position="205"/>
    </location>
</feature>
<dbReference type="Pfam" id="PF05691">
    <property type="entry name" value="Raffinose_syn"/>
    <property type="match status" value="1"/>
</dbReference>
<dbReference type="InterPro" id="IPR008811">
    <property type="entry name" value="Glycosyl_hydrolases_36"/>
</dbReference>
<keyword evidence="1" id="KW-0119">Carbohydrate metabolism</keyword>
<organism evidence="3 4">
    <name type="scientific">Heracleum sosnowskyi</name>
    <dbReference type="NCBI Taxonomy" id="360622"/>
    <lineage>
        <taxon>Eukaryota</taxon>
        <taxon>Viridiplantae</taxon>
        <taxon>Streptophyta</taxon>
        <taxon>Embryophyta</taxon>
        <taxon>Tracheophyta</taxon>
        <taxon>Spermatophyta</taxon>
        <taxon>Magnoliopsida</taxon>
        <taxon>eudicotyledons</taxon>
        <taxon>Gunneridae</taxon>
        <taxon>Pentapetalae</taxon>
        <taxon>asterids</taxon>
        <taxon>campanulids</taxon>
        <taxon>Apiales</taxon>
        <taxon>Apiaceae</taxon>
        <taxon>Apioideae</taxon>
        <taxon>apioid superclade</taxon>
        <taxon>Tordylieae</taxon>
        <taxon>Tordyliinae</taxon>
        <taxon>Heracleum</taxon>
    </lineage>
</organism>
<dbReference type="GO" id="GO:0052692">
    <property type="term" value="F:raffinose alpha-galactosidase activity"/>
    <property type="evidence" value="ECO:0007669"/>
    <property type="project" value="TreeGrafter"/>
</dbReference>
<accession>A0AAD8IX03</accession>
<evidence type="ECO:0000256" key="2">
    <source>
        <dbReference type="SAM" id="MobiDB-lite"/>
    </source>
</evidence>